<evidence type="ECO:0000256" key="2">
    <source>
        <dbReference type="ARBA" id="ARBA00008821"/>
    </source>
</evidence>
<dbReference type="NCBIfam" id="NF037981">
    <property type="entry name" value="NCS2_1"/>
    <property type="match status" value="1"/>
</dbReference>
<keyword evidence="6 7" id="KW-0472">Membrane</keyword>
<feature type="transmembrane region" description="Helical" evidence="7">
    <location>
        <begin position="57"/>
        <end position="76"/>
    </location>
</feature>
<name>A0ABQ1NQY5_9ENTE</name>
<accession>A0ABQ1NQY5</accession>
<evidence type="ECO:0000313" key="9">
    <source>
        <dbReference type="Proteomes" id="UP000630615"/>
    </source>
</evidence>
<feature type="transmembrane region" description="Helical" evidence="7">
    <location>
        <begin position="242"/>
        <end position="264"/>
    </location>
</feature>
<feature type="transmembrane region" description="Helical" evidence="7">
    <location>
        <begin position="201"/>
        <end position="222"/>
    </location>
</feature>
<keyword evidence="5 7" id="KW-1133">Transmembrane helix</keyword>
<dbReference type="InterPro" id="IPR006043">
    <property type="entry name" value="NCS2"/>
</dbReference>
<feature type="transmembrane region" description="Helical" evidence="7">
    <location>
        <begin position="138"/>
        <end position="159"/>
    </location>
</feature>
<dbReference type="Pfam" id="PF00860">
    <property type="entry name" value="Xan_ur_permease"/>
    <property type="match status" value="1"/>
</dbReference>
<feature type="transmembrane region" description="Helical" evidence="7">
    <location>
        <begin position="387"/>
        <end position="404"/>
    </location>
</feature>
<dbReference type="RefSeq" id="WP_088268891.1">
    <property type="nucleotide sequence ID" value="NZ_BMKI01000001.1"/>
</dbReference>
<dbReference type="PANTHER" id="PTHR42810">
    <property type="entry name" value="PURINE PERMEASE C1399.01C-RELATED"/>
    <property type="match status" value="1"/>
</dbReference>
<comment type="similarity">
    <text evidence="2">Belongs to the nucleobase:cation symporter-2 (NCS2) (TC 2.A.40) family.</text>
</comment>
<evidence type="ECO:0000256" key="6">
    <source>
        <dbReference type="ARBA" id="ARBA00023136"/>
    </source>
</evidence>
<evidence type="ECO:0000256" key="3">
    <source>
        <dbReference type="ARBA" id="ARBA00022448"/>
    </source>
</evidence>
<reference evidence="9" key="1">
    <citation type="journal article" date="2019" name="Int. J. Syst. Evol. Microbiol.">
        <title>The Global Catalogue of Microorganisms (GCM) 10K type strain sequencing project: providing services to taxonomists for standard genome sequencing and annotation.</title>
        <authorList>
            <consortium name="The Broad Institute Genomics Platform"/>
            <consortium name="The Broad Institute Genome Sequencing Center for Infectious Disease"/>
            <person name="Wu L."/>
            <person name="Ma J."/>
        </authorList>
    </citation>
    <scope>NUCLEOTIDE SEQUENCE [LARGE SCALE GENOMIC DNA]</scope>
    <source>
        <strain evidence="9">CGMCC 1.15942</strain>
    </source>
</reference>
<dbReference type="EMBL" id="BMKI01000001">
    <property type="protein sequence ID" value="GGC82712.1"/>
    <property type="molecule type" value="Genomic_DNA"/>
</dbReference>
<evidence type="ECO:0000256" key="5">
    <source>
        <dbReference type="ARBA" id="ARBA00022989"/>
    </source>
</evidence>
<keyword evidence="9" id="KW-1185">Reference proteome</keyword>
<feature type="transmembrane region" description="Helical" evidence="7">
    <location>
        <begin position="25"/>
        <end position="50"/>
    </location>
</feature>
<sequence>MSESYSKKSALTVGPNDELSMGQSLLLGIQHVLAMDVYVVPFIIASIIGLTTKESSALIQSTFIAAGLATIIQSYFCMKLPVAQGPSFIPIGAVAGIYFANSQNGQGWGTVLGAGLIGAVLVIVLGLTGIFNRLIKAFVPPIVGGTIIFIVGLSLMPVALNDNVFNASGDLGQNILLAIIAAASLILFAMIGSRFPGKGRIFRISSVILALIIGSFAAKMMGVLDLSAVSKASLISVPRLPFVDFSFSFDVSSILTMVIIYVVLMAETTGTWFAVSNVCEEPLTDENINRGVIGEGIGCLIASLLGTTPVTGYSTNAGIISITGVASKKVFVAAGAWFVVFGLSGKLSTLISSIPSPVIGGVFVVVCGIISISGIKVIKEVEINEKEMYVIAIPMILTLALTLIPEEFIQSLPQFLQYLFGSSVATASIAAILLNRLLPSEKSAKPEKITEMDSSEAAQLN</sequence>
<comment type="caution">
    <text evidence="8">The sequence shown here is derived from an EMBL/GenBank/DDBJ whole genome shotgun (WGS) entry which is preliminary data.</text>
</comment>
<protein>
    <submittedName>
        <fullName evidence="8">Xanthine/uracil permease</fullName>
    </submittedName>
</protein>
<comment type="subcellular location">
    <subcellularLocation>
        <location evidence="1">Membrane</location>
        <topology evidence="1">Multi-pass membrane protein</topology>
    </subcellularLocation>
</comment>
<gene>
    <name evidence="8" type="ORF">GCM10011573_10430</name>
</gene>
<keyword evidence="4 7" id="KW-0812">Transmembrane</keyword>
<evidence type="ECO:0000256" key="1">
    <source>
        <dbReference type="ARBA" id="ARBA00004141"/>
    </source>
</evidence>
<feature type="transmembrane region" description="Helical" evidence="7">
    <location>
        <begin position="357"/>
        <end position="375"/>
    </location>
</feature>
<feature type="transmembrane region" description="Helical" evidence="7">
    <location>
        <begin position="108"/>
        <end position="131"/>
    </location>
</feature>
<keyword evidence="3" id="KW-0813">Transport</keyword>
<evidence type="ECO:0000256" key="7">
    <source>
        <dbReference type="SAM" id="Phobius"/>
    </source>
</evidence>
<proteinExistence type="inferred from homology"/>
<organism evidence="8 9">
    <name type="scientific">Enterococcus wangshanyuanii</name>
    <dbReference type="NCBI Taxonomy" id="2005703"/>
    <lineage>
        <taxon>Bacteria</taxon>
        <taxon>Bacillati</taxon>
        <taxon>Bacillota</taxon>
        <taxon>Bacilli</taxon>
        <taxon>Lactobacillales</taxon>
        <taxon>Enterococcaceae</taxon>
        <taxon>Enterococcus</taxon>
    </lineage>
</organism>
<feature type="transmembrane region" description="Helical" evidence="7">
    <location>
        <begin position="171"/>
        <end position="189"/>
    </location>
</feature>
<evidence type="ECO:0000313" key="8">
    <source>
        <dbReference type="EMBL" id="GGC82712.1"/>
    </source>
</evidence>
<feature type="transmembrane region" description="Helical" evidence="7">
    <location>
        <begin position="330"/>
        <end position="351"/>
    </location>
</feature>
<evidence type="ECO:0000256" key="4">
    <source>
        <dbReference type="ARBA" id="ARBA00022692"/>
    </source>
</evidence>
<dbReference type="Proteomes" id="UP000630615">
    <property type="component" value="Unassembled WGS sequence"/>
</dbReference>
<feature type="transmembrane region" description="Helical" evidence="7">
    <location>
        <begin position="416"/>
        <end position="438"/>
    </location>
</feature>
<dbReference type="PANTHER" id="PTHR42810:SF2">
    <property type="entry name" value="PURINE PERMEASE C1399.01C-RELATED"/>
    <property type="match status" value="1"/>
</dbReference>